<gene>
    <name evidence="1" type="ORF">MML48_2g00009130</name>
</gene>
<organism evidence="1 2">
    <name type="scientific">Holotrichia oblita</name>
    <name type="common">Chafer beetle</name>
    <dbReference type="NCBI Taxonomy" id="644536"/>
    <lineage>
        <taxon>Eukaryota</taxon>
        <taxon>Metazoa</taxon>
        <taxon>Ecdysozoa</taxon>
        <taxon>Arthropoda</taxon>
        <taxon>Hexapoda</taxon>
        <taxon>Insecta</taxon>
        <taxon>Pterygota</taxon>
        <taxon>Neoptera</taxon>
        <taxon>Endopterygota</taxon>
        <taxon>Coleoptera</taxon>
        <taxon>Polyphaga</taxon>
        <taxon>Scarabaeiformia</taxon>
        <taxon>Scarabaeidae</taxon>
        <taxon>Melolonthinae</taxon>
        <taxon>Holotrichia</taxon>
    </lineage>
</organism>
<evidence type="ECO:0000313" key="1">
    <source>
        <dbReference type="EMBL" id="KAI4467310.1"/>
    </source>
</evidence>
<accession>A0ACB9TKI5</accession>
<sequence length="1160" mass="134734">MHVSRSESTYTVFYKIENKLSSGWYLLDLHFSVLASSNAHILISETKNASYDIPVYEIVLGAGSNKYSDIRREIRSKQKATASTVVDNLVILNFNDKLPDGLIEVGNENDNTSFLAWKDKQPLKVKYFSFGTWTNINARWFFDCKEKINEPDPSNLTSLTTFEKLRNEVFQNYNIFARPVLDETTVIDVLLHLTPQYVSLQWIDQKLKWDPNDYDHITTIKLSVDDIWIPNLKLHDQKIDLKDIFLRYDGSVIANILMDTNHWCNIEDLSLWPFDTHNCSLTFILDNDGGKIRWLYLSQEQEFFKQPGLASEWIVVSSKIDINVSLDLNEYLDYVQDNSATSLILQLTLKRLSSVYKLIYLPPFFVKQDFSDCKTHVAQSSNYTIFHEIENDRSSGWFLFDLHFSILAKSDAHVLISDTKNICNTCPVYEIVLGAGSNTFSDVRRGLKTSLKVRKSTVNILSSTVYRSFWIRIWTVTQVFTGCKTHVANSSQYSVFHEIENDQRSSWFLFELRFSVLAKSDAHILISETKNISKSTPVYEIVLGAGLNTFSDIRRGLKSLDKVRKSTVNILSSTVYRSFWIRIWTDYLIEVGNEGNNTAFLAWKDENPLKLKYFSFASWGNIYTKWFYDCKEKINEPNSNDERTSKLNIKGLGRMVKNQRTRYFFLYYNGSVSANILLNANYWCNMEDLTSWPFDTHNCSLKLMFDNDHGKIRWLYLSQEKEFFKQPGLASEWIVVNSKLDTNFTLVWDEYGDYDDDSTSSLVLLLTLKRLSSVYKLIFLPPFFVISICCLCTFWAPAFGYQKIFLGCLQLIIESSILIYISSILPGHSSKVPTLIGLYSSCLISTTISIIVSIIVINISRNKHINTIPECLRNILISNCLQQSLFLPRIQLLHFYFLILNETHIFLDGLVEVGKETDELAFMAWKDPNPLNLKYFSFSTWPGVEAKWYFNCKRNIVKSSELIQTDHERLKNDLLQNYDIFSRPILNESDITDVELTLVFQYISLRWKDEKLKWNPSDYGDIKFLNLPPHQLWTPDLRFHDHQIDVRRAILYQNGSVSGNIQLELNYWCNVEDLGSWPDDVHKCFVSFHFMRDGESIKLRFSSKTEDLVSMSYFKTNTINLTGLLFGPFYDDTSYPAHTNKFRTNKYFYSETNDTTIDCC</sequence>
<protein>
    <submittedName>
        <fullName evidence="1">Uncharacterized protein</fullName>
    </submittedName>
</protein>
<reference evidence="1" key="1">
    <citation type="submission" date="2022-04" db="EMBL/GenBank/DDBJ databases">
        <title>Chromosome-scale genome assembly of Holotrichia oblita Faldermann.</title>
        <authorList>
            <person name="Rongchong L."/>
        </authorList>
    </citation>
    <scope>NUCLEOTIDE SEQUENCE</scope>
    <source>
        <strain evidence="1">81SQS9</strain>
    </source>
</reference>
<keyword evidence="2" id="KW-1185">Reference proteome</keyword>
<comment type="caution">
    <text evidence="1">The sequence shown here is derived from an EMBL/GenBank/DDBJ whole genome shotgun (WGS) entry which is preliminary data.</text>
</comment>
<dbReference type="Proteomes" id="UP001056778">
    <property type="component" value="Chromosome 2"/>
</dbReference>
<evidence type="ECO:0000313" key="2">
    <source>
        <dbReference type="Proteomes" id="UP001056778"/>
    </source>
</evidence>
<dbReference type="EMBL" id="CM043016">
    <property type="protein sequence ID" value="KAI4467310.1"/>
    <property type="molecule type" value="Genomic_DNA"/>
</dbReference>
<proteinExistence type="predicted"/>
<name>A0ACB9TKI5_HOLOL</name>